<comment type="similarity">
    <text evidence="1">Belongs to the helicase family.</text>
</comment>
<dbReference type="GO" id="GO:0000723">
    <property type="term" value="P:telomere maintenance"/>
    <property type="evidence" value="ECO:0007669"/>
    <property type="project" value="InterPro"/>
</dbReference>
<dbReference type="EMBL" id="CAJOBF010001156">
    <property type="protein sequence ID" value="CAF3919474.1"/>
    <property type="molecule type" value="Genomic_DNA"/>
</dbReference>
<evidence type="ECO:0000259" key="2">
    <source>
        <dbReference type="Pfam" id="PF05970"/>
    </source>
</evidence>
<comment type="cofactor">
    <cofactor evidence="1">
        <name>Mg(2+)</name>
        <dbReference type="ChEBI" id="CHEBI:18420"/>
    </cofactor>
</comment>
<dbReference type="GO" id="GO:0043139">
    <property type="term" value="F:5'-3' DNA helicase activity"/>
    <property type="evidence" value="ECO:0007669"/>
    <property type="project" value="UniProtKB-EC"/>
</dbReference>
<keyword evidence="1" id="KW-0233">DNA recombination</keyword>
<comment type="catalytic activity">
    <reaction evidence="1">
        <text>ATP + H2O = ADP + phosphate + H(+)</text>
        <dbReference type="Rhea" id="RHEA:13065"/>
        <dbReference type="ChEBI" id="CHEBI:15377"/>
        <dbReference type="ChEBI" id="CHEBI:15378"/>
        <dbReference type="ChEBI" id="CHEBI:30616"/>
        <dbReference type="ChEBI" id="CHEBI:43474"/>
        <dbReference type="ChEBI" id="CHEBI:456216"/>
        <dbReference type="EC" id="5.6.2.3"/>
    </reaction>
</comment>
<comment type="caution">
    <text evidence="3">The sequence shown here is derived from an EMBL/GenBank/DDBJ whole genome shotgun (WGS) entry which is preliminary data.</text>
</comment>
<keyword evidence="1" id="KW-0234">DNA repair</keyword>
<evidence type="ECO:0000313" key="4">
    <source>
        <dbReference type="Proteomes" id="UP000663842"/>
    </source>
</evidence>
<dbReference type="EC" id="5.6.2.3" evidence="1"/>
<dbReference type="InterPro" id="IPR010285">
    <property type="entry name" value="DNA_helicase_pif1-like_DEAD"/>
</dbReference>
<keyword evidence="1" id="KW-0227">DNA damage</keyword>
<dbReference type="InterPro" id="IPR027417">
    <property type="entry name" value="P-loop_NTPase"/>
</dbReference>
<keyword evidence="1" id="KW-0067">ATP-binding</keyword>
<dbReference type="Gene3D" id="3.40.50.300">
    <property type="entry name" value="P-loop containing nucleotide triphosphate hydrolases"/>
    <property type="match status" value="1"/>
</dbReference>
<protein>
    <recommendedName>
        <fullName evidence="1">ATP-dependent DNA helicase</fullName>
        <ecNumber evidence="1">5.6.2.3</ecNumber>
    </recommendedName>
</protein>
<dbReference type="Proteomes" id="UP000663842">
    <property type="component" value="Unassembled WGS sequence"/>
</dbReference>
<dbReference type="GO" id="GO:0016787">
    <property type="term" value="F:hydrolase activity"/>
    <property type="evidence" value="ECO:0007669"/>
    <property type="project" value="UniProtKB-KW"/>
</dbReference>
<evidence type="ECO:0000313" key="3">
    <source>
        <dbReference type="EMBL" id="CAF3919474.1"/>
    </source>
</evidence>
<gene>
    <name evidence="3" type="ORF">UXM345_LOCUS11541</name>
</gene>
<dbReference type="SUPFAM" id="SSF52540">
    <property type="entry name" value="P-loop containing nucleoside triphosphate hydrolases"/>
    <property type="match status" value="1"/>
</dbReference>
<sequence length="212" mass="23183">MYETLNEAQRLTVDKILGAYHRRSATTTSCFFIDGPGGAGKTYLYNALYHLFKGQGVSVLTVAWNGIAAKLSAEGRTVHSCFKLLVPLLGTPTSSIRLNTKEADTIGKADVIIWDEALMAPSYALMVLGGDFRQVLPVVRLANMSQLIAATLKSSEFWSYFKTIHLSKNMRQGLSEEEFSEWLIKLGNGNGELPASENDEIDLPTGCISDGN</sequence>
<dbReference type="PANTHER" id="PTHR10492">
    <property type="match status" value="1"/>
</dbReference>
<accession>A0A819IVG2</accession>
<dbReference type="AlphaFoldDB" id="A0A819IVG2"/>
<dbReference type="GO" id="GO:0006310">
    <property type="term" value="P:DNA recombination"/>
    <property type="evidence" value="ECO:0007669"/>
    <property type="project" value="UniProtKB-KW"/>
</dbReference>
<dbReference type="GO" id="GO:0006281">
    <property type="term" value="P:DNA repair"/>
    <property type="evidence" value="ECO:0007669"/>
    <property type="project" value="UniProtKB-KW"/>
</dbReference>
<dbReference type="GO" id="GO:0005524">
    <property type="term" value="F:ATP binding"/>
    <property type="evidence" value="ECO:0007669"/>
    <property type="project" value="UniProtKB-KW"/>
</dbReference>
<reference evidence="3" key="1">
    <citation type="submission" date="2021-02" db="EMBL/GenBank/DDBJ databases">
        <authorList>
            <person name="Nowell W R."/>
        </authorList>
    </citation>
    <scope>NUCLEOTIDE SEQUENCE</scope>
</reference>
<feature type="domain" description="DNA helicase Pif1-like DEAD-box helicase" evidence="2">
    <location>
        <begin position="5"/>
        <end position="120"/>
    </location>
</feature>
<keyword evidence="1" id="KW-0347">Helicase</keyword>
<name>A0A819IVG2_9BILA</name>
<dbReference type="PANTHER" id="PTHR10492:SF57">
    <property type="entry name" value="ATP-DEPENDENT DNA HELICASE"/>
    <property type="match status" value="1"/>
</dbReference>
<keyword evidence="1" id="KW-0547">Nucleotide-binding</keyword>
<proteinExistence type="inferred from homology"/>
<organism evidence="3 4">
    <name type="scientific">Rotaria magnacalcarata</name>
    <dbReference type="NCBI Taxonomy" id="392030"/>
    <lineage>
        <taxon>Eukaryota</taxon>
        <taxon>Metazoa</taxon>
        <taxon>Spiralia</taxon>
        <taxon>Gnathifera</taxon>
        <taxon>Rotifera</taxon>
        <taxon>Eurotatoria</taxon>
        <taxon>Bdelloidea</taxon>
        <taxon>Philodinida</taxon>
        <taxon>Philodinidae</taxon>
        <taxon>Rotaria</taxon>
    </lineage>
</organism>
<keyword evidence="1" id="KW-0378">Hydrolase</keyword>
<dbReference type="Pfam" id="PF05970">
    <property type="entry name" value="PIF1"/>
    <property type="match status" value="2"/>
</dbReference>
<feature type="domain" description="DNA helicase Pif1-like DEAD-box helicase" evidence="2">
    <location>
        <begin position="126"/>
        <end position="191"/>
    </location>
</feature>
<evidence type="ECO:0000256" key="1">
    <source>
        <dbReference type="RuleBase" id="RU363044"/>
    </source>
</evidence>